<dbReference type="RefSeq" id="WP_162386745.1">
    <property type="nucleotide sequence ID" value="NZ_CP045997.1"/>
</dbReference>
<keyword evidence="1" id="KW-0175">Coiled coil</keyword>
<reference evidence="2 3" key="1">
    <citation type="submission" date="2019-11" db="EMBL/GenBank/DDBJ databases">
        <title>Spirosoma endbachense sp. nov., isolated from a natural salt meadow.</title>
        <authorList>
            <person name="Rojas J."/>
            <person name="Ambika Manirajan B."/>
            <person name="Ratering S."/>
            <person name="Suarez C."/>
            <person name="Geissler-Plaum R."/>
            <person name="Schnell S."/>
        </authorList>
    </citation>
    <scope>NUCLEOTIDE SEQUENCE [LARGE SCALE GENOMIC DNA]</scope>
    <source>
        <strain evidence="2 3">I-24</strain>
    </source>
</reference>
<dbReference type="Proteomes" id="UP000464577">
    <property type="component" value="Chromosome"/>
</dbReference>
<organism evidence="2 3">
    <name type="scientific">Spirosoma endbachense</name>
    <dbReference type="NCBI Taxonomy" id="2666025"/>
    <lineage>
        <taxon>Bacteria</taxon>
        <taxon>Pseudomonadati</taxon>
        <taxon>Bacteroidota</taxon>
        <taxon>Cytophagia</taxon>
        <taxon>Cytophagales</taxon>
        <taxon>Cytophagaceae</taxon>
        <taxon>Spirosoma</taxon>
    </lineage>
</organism>
<accession>A0A6P1VX23</accession>
<evidence type="ECO:0000313" key="2">
    <source>
        <dbReference type="EMBL" id="QHV96337.1"/>
    </source>
</evidence>
<dbReference type="AlphaFoldDB" id="A0A6P1VX23"/>
<gene>
    <name evidence="2" type="ORF">GJR95_15495</name>
</gene>
<dbReference type="EMBL" id="CP045997">
    <property type="protein sequence ID" value="QHV96337.1"/>
    <property type="molecule type" value="Genomic_DNA"/>
</dbReference>
<protein>
    <submittedName>
        <fullName evidence="2">Uncharacterized protein</fullName>
    </submittedName>
</protein>
<evidence type="ECO:0000256" key="1">
    <source>
        <dbReference type="SAM" id="Coils"/>
    </source>
</evidence>
<proteinExistence type="predicted"/>
<feature type="coiled-coil region" evidence="1">
    <location>
        <begin position="20"/>
        <end position="54"/>
    </location>
</feature>
<keyword evidence="3" id="KW-1185">Reference proteome</keyword>
<evidence type="ECO:0000313" key="3">
    <source>
        <dbReference type="Proteomes" id="UP000464577"/>
    </source>
</evidence>
<sequence length="67" mass="8235">MEIFLSALLLTDIALSIYVYRLVKRQLKQYQQRLNQQQREIDHLNENMKQVYLVLKDREIIYPMHNN</sequence>
<dbReference type="KEGG" id="senf:GJR95_15495"/>
<name>A0A6P1VX23_9BACT</name>